<dbReference type="GeneID" id="25406721"/>
<proteinExistence type="predicted"/>
<evidence type="ECO:0000313" key="2">
    <source>
        <dbReference type="Proteomes" id="UP000266720"/>
    </source>
</evidence>
<dbReference type="KEGG" id="tcb:TCARB_1312"/>
<dbReference type="AlphaFoldDB" id="A0A3G1A804"/>
<dbReference type="RefSeq" id="WP_148684663.1">
    <property type="nucleotide sequence ID" value="NZ_CP007493.1"/>
</dbReference>
<dbReference type="EMBL" id="CP007493">
    <property type="protein sequence ID" value="AJB42358.1"/>
    <property type="molecule type" value="Genomic_DNA"/>
</dbReference>
<organism evidence="1 2">
    <name type="scientific">Thermofilum adornatum 1505</name>
    <dbReference type="NCBI Taxonomy" id="697581"/>
    <lineage>
        <taxon>Archaea</taxon>
        <taxon>Thermoproteota</taxon>
        <taxon>Thermoprotei</taxon>
        <taxon>Thermofilales</taxon>
        <taxon>Thermofilaceae</taxon>
        <taxon>Thermofilum</taxon>
    </lineage>
</organism>
<accession>A0A3G1A804</accession>
<name>A0A3G1A804_9CREN</name>
<evidence type="ECO:0000313" key="1">
    <source>
        <dbReference type="EMBL" id="AJB42358.1"/>
    </source>
</evidence>
<gene>
    <name evidence="1" type="ORF">TCARB_1312</name>
</gene>
<reference evidence="2" key="1">
    <citation type="book" date="2010" name="EXTREMOPHILES" publisher="0:0-0">
        <title>Complete genome sequences of ten hyperthermophilic archaea reveal their metabolic capabilities and possible ecological roles.</title>
        <editorList>
            <person name="?"/>
        </editorList>
        <authorList>
            <person name="Ravin N.V."/>
            <person name="Mardanov A.V."/>
            <person name="Bonch-Osmolovskaya E.A."/>
            <person name="Skryabin K.G."/>
        </authorList>
    </citation>
    <scope>NUCLEOTIDE SEQUENCE [LARGE SCALE GENOMIC DNA]</scope>
    <source>
        <strain evidence="2">1505</strain>
    </source>
</reference>
<sequence>MAGNIKLEITFGNSEPLKIQVQDGQPLELLLENNSDSTVSYEVSLKKLEGYLTYTILKLELDDKTAYLGRSTKPGKILEKALPPRQSMALRLSVLSPKTVEDSAEISIEVNAKPVVVPSVPITIFEEVKIEN</sequence>
<protein>
    <submittedName>
        <fullName evidence="1">Uncharacterized protein</fullName>
    </submittedName>
</protein>
<dbReference type="Proteomes" id="UP000266720">
    <property type="component" value="Chromosome"/>
</dbReference>